<dbReference type="PROSITE" id="PS51286">
    <property type="entry name" value="RAP"/>
    <property type="match status" value="1"/>
</dbReference>
<evidence type="ECO:0000259" key="3">
    <source>
        <dbReference type="PROSITE" id="PS51286"/>
    </source>
</evidence>
<dbReference type="Pfam" id="PF06743">
    <property type="entry name" value="FAST_1"/>
    <property type="match status" value="1"/>
</dbReference>
<dbReference type="Pfam" id="PF08368">
    <property type="entry name" value="FAST_2"/>
    <property type="match status" value="1"/>
</dbReference>
<evidence type="ECO:0000256" key="2">
    <source>
        <dbReference type="ARBA" id="ARBA00023128"/>
    </source>
</evidence>
<keyword evidence="2" id="KW-0496">Mitochondrion</keyword>
<dbReference type="InterPro" id="IPR050870">
    <property type="entry name" value="FAST_kinase"/>
</dbReference>
<comment type="subcellular location">
    <subcellularLocation>
        <location evidence="1">Mitochondrion</location>
    </subcellularLocation>
</comment>
<reference key="1">
    <citation type="journal article" date="2007" name="Nature">
        <title>The medaka draft genome and insights into vertebrate genome evolution.</title>
        <authorList>
            <person name="Kasahara M."/>
            <person name="Naruse K."/>
            <person name="Sasaki S."/>
            <person name="Nakatani Y."/>
            <person name="Qu W."/>
            <person name="Ahsan B."/>
            <person name="Yamada T."/>
            <person name="Nagayasu Y."/>
            <person name="Doi K."/>
            <person name="Kasai Y."/>
            <person name="Jindo T."/>
            <person name="Kobayashi D."/>
            <person name="Shimada A."/>
            <person name="Toyoda A."/>
            <person name="Kuroki Y."/>
            <person name="Fujiyama A."/>
            <person name="Sasaki T."/>
            <person name="Shimizu A."/>
            <person name="Asakawa S."/>
            <person name="Shimizu N."/>
            <person name="Hashimoto S."/>
            <person name="Yang J."/>
            <person name="Lee Y."/>
            <person name="Matsushima K."/>
            <person name="Sugano S."/>
            <person name="Sakaizumi M."/>
            <person name="Narita T."/>
            <person name="Ohishi K."/>
            <person name="Haga S."/>
            <person name="Ohta F."/>
            <person name="Nomoto H."/>
            <person name="Nogata K."/>
            <person name="Morishita T."/>
            <person name="Endo T."/>
            <person name="Shin-I T."/>
            <person name="Takeda H."/>
            <person name="Morishita S."/>
            <person name="Kohara Y."/>
        </authorList>
    </citation>
    <scope>NUCLEOTIDE SEQUENCE [LARGE SCALE GENOMIC DNA]</scope>
    <source>
        <strain>Hd-rR</strain>
    </source>
</reference>
<dbReference type="SMART" id="SM00952">
    <property type="entry name" value="RAP"/>
    <property type="match status" value="1"/>
</dbReference>
<dbReference type="GO" id="GO:0005739">
    <property type="term" value="C:mitochondrion"/>
    <property type="evidence" value="ECO:0007669"/>
    <property type="project" value="UniProtKB-SubCell"/>
</dbReference>
<organism evidence="4 5">
    <name type="scientific">Oryzias latipes</name>
    <name type="common">Japanese rice fish</name>
    <name type="synonym">Japanese killifish</name>
    <dbReference type="NCBI Taxonomy" id="8090"/>
    <lineage>
        <taxon>Eukaryota</taxon>
        <taxon>Metazoa</taxon>
        <taxon>Chordata</taxon>
        <taxon>Craniata</taxon>
        <taxon>Vertebrata</taxon>
        <taxon>Euteleostomi</taxon>
        <taxon>Actinopterygii</taxon>
        <taxon>Neopterygii</taxon>
        <taxon>Teleostei</taxon>
        <taxon>Neoteleostei</taxon>
        <taxon>Acanthomorphata</taxon>
        <taxon>Ovalentaria</taxon>
        <taxon>Atherinomorphae</taxon>
        <taxon>Beloniformes</taxon>
        <taxon>Adrianichthyidae</taxon>
        <taxon>Oryziinae</taxon>
        <taxon>Oryzias</taxon>
    </lineage>
</organism>
<dbReference type="PANTHER" id="PTHR21228:SF29">
    <property type="entry name" value="FAST KINASE DOMAIN-CONTAINING PROTEIN 1, MITOCHONDRIAL"/>
    <property type="match status" value="1"/>
</dbReference>
<protein>
    <submittedName>
        <fullName evidence="4">FAST kinase domains 1</fullName>
    </submittedName>
</protein>
<reference evidence="4 5" key="2">
    <citation type="submission" date="2017-04" db="EMBL/GenBank/DDBJ databases">
        <title>CpG methylation of centromeres and impact of large insertions on vertebrate speciation.</title>
        <authorList>
            <person name="Ichikawa K."/>
            <person name="Yoshimura J."/>
            <person name="Morishita S."/>
        </authorList>
    </citation>
    <scope>NUCLEOTIDE SEQUENCE</scope>
    <source>
        <strain evidence="4 5">HSOK</strain>
    </source>
</reference>
<evidence type="ECO:0000313" key="5">
    <source>
        <dbReference type="Proteomes" id="UP000265200"/>
    </source>
</evidence>
<dbReference type="Pfam" id="PF08373">
    <property type="entry name" value="RAP"/>
    <property type="match status" value="1"/>
</dbReference>
<proteinExistence type="predicted"/>
<evidence type="ECO:0000256" key="1">
    <source>
        <dbReference type="ARBA" id="ARBA00004173"/>
    </source>
</evidence>
<sequence>MFRVRCANRCFGRLLHGAAVNKDQILERLQACSVEDELFDVVGKNKAKLTVYHVSCAVGLLWNLQKERPELLKMIGQIKNHPQFLTLRVLAENKISQMNDFMLVDILYAFLRLKVEPHDSLVQQLVSEAWLRIDRLPMSSLSKFSVCLNDQHLQYSPLMGHITSILDQKLSSIEDARILTALMINVSSLVSPRLRDALILRADHLLNTIDPSNCNTPRRVVQFLRNIKFVHRPLLEKCNQIFLRNIPRMDAEYISIILGLYQSLQFNNCNFKVAAKEKLTDLMDSCTDPFSFTKMFVALAPIAGSEVRERLENTALLLVDEFNAQQALAVAEVLDECQSRNLSLLNKIAAVIQKNIHVYKSVEVARITQALSPLHEFLSIELCCLQCFMYKENKTDSTSSCRFLLQSFYPYEVTLLTRVLTTLPCPRQDDIVVSRVNEVVTQCNLSELNTISLVVAKWVKNNPSYFHNAHSKHVRLLQTLSSCGHERLQTFDQLDMVLGELKHVSGEWFEEMLLEESMRTLQRMIDQVNWTNVPDLAFYLTKTNNLCPPLMDKIASVAIENIEKVMDYSATYAILLPFSVLNYDPVQAEELYDACIRRSFDPHLLVILAYILAVADRFPEELIKEIFSIDFLGKLDAQLETLPDALNMRTRQRLMQLNRAVCLECPEFQVPWFHERFCQQLLARPMQQQIHKMLGDVLGGLNFVQVAVITPYYYTVDFECKLDQHLQPLPYTNSSTLKISDGKKDNWNRVSLESIRDDIAVDFLDSKSFCKNSHHMKGGTLMRQRHLEILGYRVIQIPHFEWNSMELSTVDAWKEYLKRKILG</sequence>
<dbReference type="GO" id="GO:0044528">
    <property type="term" value="P:regulation of mitochondrial mRNA stability"/>
    <property type="evidence" value="ECO:0007669"/>
    <property type="project" value="InterPro"/>
</dbReference>
<reference evidence="4" key="4">
    <citation type="submission" date="2025-09" db="UniProtKB">
        <authorList>
            <consortium name="Ensembl"/>
        </authorList>
    </citation>
    <scope>IDENTIFICATION</scope>
    <source>
        <strain evidence="4">HSOK</strain>
    </source>
</reference>
<dbReference type="InterPro" id="IPR013579">
    <property type="entry name" value="FAST_2"/>
</dbReference>
<accession>A0A3P9I6W5</accession>
<feature type="domain" description="RAP" evidence="3">
    <location>
        <begin position="759"/>
        <end position="819"/>
    </location>
</feature>
<evidence type="ECO:0000313" key="4">
    <source>
        <dbReference type="Ensembl" id="ENSORLP00015015776.1"/>
    </source>
</evidence>
<dbReference type="PANTHER" id="PTHR21228">
    <property type="entry name" value="FAST LEU-RICH DOMAIN-CONTAINING"/>
    <property type="match status" value="1"/>
</dbReference>
<dbReference type="AlphaFoldDB" id="A0A3P9I6W5"/>
<dbReference type="Ensembl" id="ENSORLT00015034040.1">
    <property type="protein sequence ID" value="ENSORLP00015015776.1"/>
    <property type="gene ID" value="ENSORLG00015016755.1"/>
</dbReference>
<dbReference type="InterPro" id="IPR010622">
    <property type="entry name" value="FAST_Leu-rich"/>
</dbReference>
<dbReference type="InterPro" id="IPR013584">
    <property type="entry name" value="RAP"/>
</dbReference>
<reference evidence="4" key="3">
    <citation type="submission" date="2025-08" db="UniProtKB">
        <authorList>
            <consortium name="Ensembl"/>
        </authorList>
    </citation>
    <scope>IDENTIFICATION</scope>
    <source>
        <strain evidence="4">HSOK</strain>
    </source>
</reference>
<dbReference type="Proteomes" id="UP000265200">
    <property type="component" value="Chromosome 21"/>
</dbReference>
<name>A0A3P9I6W5_ORYLA</name>